<evidence type="ECO:0000256" key="2">
    <source>
        <dbReference type="ARBA" id="ARBA00023125"/>
    </source>
</evidence>
<keyword evidence="7" id="KW-1185">Reference proteome</keyword>
<dbReference type="PRINTS" id="PR00455">
    <property type="entry name" value="HTHTETR"/>
</dbReference>
<dbReference type="SUPFAM" id="SSF46689">
    <property type="entry name" value="Homeodomain-like"/>
    <property type="match status" value="1"/>
</dbReference>
<reference evidence="6" key="1">
    <citation type="submission" date="2020-01" db="EMBL/GenBank/DDBJ databases">
        <authorList>
            <person name="Seo Y.L."/>
        </authorList>
    </citation>
    <scope>NUCLEOTIDE SEQUENCE</scope>
    <source>
        <strain evidence="6">R11</strain>
    </source>
</reference>
<evidence type="ECO:0000256" key="3">
    <source>
        <dbReference type="ARBA" id="ARBA00023163"/>
    </source>
</evidence>
<evidence type="ECO:0000313" key="6">
    <source>
        <dbReference type="EMBL" id="NCD70019.1"/>
    </source>
</evidence>
<dbReference type="PANTHER" id="PTHR47506">
    <property type="entry name" value="TRANSCRIPTIONAL REGULATORY PROTEIN"/>
    <property type="match status" value="1"/>
</dbReference>
<organism evidence="6 7">
    <name type="scientific">Mucilaginibacter agri</name>
    <dbReference type="NCBI Taxonomy" id="2695265"/>
    <lineage>
        <taxon>Bacteria</taxon>
        <taxon>Pseudomonadati</taxon>
        <taxon>Bacteroidota</taxon>
        <taxon>Sphingobacteriia</taxon>
        <taxon>Sphingobacteriales</taxon>
        <taxon>Sphingobacteriaceae</taxon>
        <taxon>Mucilaginibacter</taxon>
    </lineage>
</organism>
<feature type="DNA-binding region" description="H-T-H motif" evidence="4">
    <location>
        <begin position="28"/>
        <end position="47"/>
    </location>
</feature>
<dbReference type="InterPro" id="IPR001647">
    <property type="entry name" value="HTH_TetR"/>
</dbReference>
<dbReference type="Gene3D" id="1.10.357.10">
    <property type="entry name" value="Tetracycline Repressor, domain 2"/>
    <property type="match status" value="1"/>
</dbReference>
<evidence type="ECO:0000313" key="7">
    <source>
        <dbReference type="Proteomes" id="UP000638732"/>
    </source>
</evidence>
<dbReference type="Proteomes" id="UP000638732">
    <property type="component" value="Unassembled WGS sequence"/>
</dbReference>
<keyword evidence="1" id="KW-0805">Transcription regulation</keyword>
<dbReference type="InterPro" id="IPR036271">
    <property type="entry name" value="Tet_transcr_reg_TetR-rel_C_sf"/>
</dbReference>
<dbReference type="AlphaFoldDB" id="A0A965ZHE3"/>
<accession>A0A965ZHE3</accession>
<evidence type="ECO:0000256" key="4">
    <source>
        <dbReference type="PROSITE-ProRule" id="PRU00335"/>
    </source>
</evidence>
<dbReference type="PANTHER" id="PTHR47506:SF6">
    <property type="entry name" value="HTH-TYPE TRANSCRIPTIONAL REPRESSOR NEMR"/>
    <property type="match status" value="1"/>
</dbReference>
<evidence type="ECO:0000259" key="5">
    <source>
        <dbReference type="PROSITE" id="PS50977"/>
    </source>
</evidence>
<dbReference type="PROSITE" id="PS50977">
    <property type="entry name" value="HTH_TETR_2"/>
    <property type="match status" value="1"/>
</dbReference>
<proteinExistence type="predicted"/>
<dbReference type="SUPFAM" id="SSF48498">
    <property type="entry name" value="Tetracyclin repressor-like, C-terminal domain"/>
    <property type="match status" value="1"/>
</dbReference>
<dbReference type="Pfam" id="PF00440">
    <property type="entry name" value="TetR_N"/>
    <property type="match status" value="1"/>
</dbReference>
<feature type="domain" description="HTH tetR-type" evidence="5">
    <location>
        <begin position="5"/>
        <end position="65"/>
    </location>
</feature>
<sequence length="190" mass="21795">MKDQVGVKERIMNTACRLFYEQGYQATGINQIIEEAQIAKSSLYQHFASKELLLNEYLQTHKTQWATEIADFTKDVPDGKEKLLAFFDFRKKRLEKNHYKGCTFSRVVYELPNLDESSADIIRTHKNTIKAFIAEQLEVIKDPFPEDALNKMTGMIFNLSEGAVLQSTLFNTSQPLDDSKKVVAHLLQTV</sequence>
<name>A0A965ZHE3_9SPHI</name>
<dbReference type="GO" id="GO:0003677">
    <property type="term" value="F:DNA binding"/>
    <property type="evidence" value="ECO:0007669"/>
    <property type="project" value="UniProtKB-UniRule"/>
</dbReference>
<evidence type="ECO:0000256" key="1">
    <source>
        <dbReference type="ARBA" id="ARBA00023015"/>
    </source>
</evidence>
<protein>
    <submittedName>
        <fullName evidence="6">TetR family transcriptional regulator</fullName>
    </submittedName>
</protein>
<dbReference type="EMBL" id="WWEO01000042">
    <property type="protein sequence ID" value="NCD70019.1"/>
    <property type="molecule type" value="Genomic_DNA"/>
</dbReference>
<keyword evidence="3" id="KW-0804">Transcription</keyword>
<dbReference type="RefSeq" id="WP_166585986.1">
    <property type="nucleotide sequence ID" value="NZ_WWEO01000042.1"/>
</dbReference>
<comment type="caution">
    <text evidence="6">The sequence shown here is derived from an EMBL/GenBank/DDBJ whole genome shotgun (WGS) entry which is preliminary data.</text>
</comment>
<reference evidence="6" key="2">
    <citation type="submission" date="2020-10" db="EMBL/GenBank/DDBJ databases">
        <title>Mucilaginibacter sp. nov., isolated from soil.</title>
        <authorList>
            <person name="Jeon C.O."/>
        </authorList>
    </citation>
    <scope>NUCLEOTIDE SEQUENCE</scope>
    <source>
        <strain evidence="6">R11</strain>
    </source>
</reference>
<keyword evidence="2 4" id="KW-0238">DNA-binding</keyword>
<gene>
    <name evidence="6" type="ORF">GSY63_11675</name>
</gene>
<dbReference type="InterPro" id="IPR009057">
    <property type="entry name" value="Homeodomain-like_sf"/>
</dbReference>